<dbReference type="EMBL" id="OZ020098">
    <property type="protein sequence ID" value="CAK9270699.1"/>
    <property type="molecule type" value="Genomic_DNA"/>
</dbReference>
<gene>
    <name evidence="1" type="ORF">CSSPJE1EN1_LOCUS16177</name>
</gene>
<evidence type="ECO:0000313" key="1">
    <source>
        <dbReference type="EMBL" id="CAK9270699.1"/>
    </source>
</evidence>
<dbReference type="Proteomes" id="UP001497444">
    <property type="component" value="Chromosome 3"/>
</dbReference>
<keyword evidence="2" id="KW-1185">Reference proteome</keyword>
<sequence length="152" mass="17281">MRGGRTRWDDKLAAAKTEELERRQIIQVIDEALQQGQDVHTVALASVTVIFFRALDWMANGGGIEALLLDSCGHLLSPEYRESGSHKSSYLWDSWFSGRDQTLDIQQLNSIYKGLSYKRMQFLKLDETFRTDYHVIIILNAGFLSIAVKGDL</sequence>
<evidence type="ECO:0000313" key="2">
    <source>
        <dbReference type="Proteomes" id="UP001497444"/>
    </source>
</evidence>
<proteinExistence type="predicted"/>
<name>A0ABP0WV28_9BRYO</name>
<organism evidence="1 2">
    <name type="scientific">Sphagnum jensenii</name>
    <dbReference type="NCBI Taxonomy" id="128206"/>
    <lineage>
        <taxon>Eukaryota</taxon>
        <taxon>Viridiplantae</taxon>
        <taxon>Streptophyta</taxon>
        <taxon>Embryophyta</taxon>
        <taxon>Bryophyta</taxon>
        <taxon>Sphagnophytina</taxon>
        <taxon>Sphagnopsida</taxon>
        <taxon>Sphagnales</taxon>
        <taxon>Sphagnaceae</taxon>
        <taxon>Sphagnum</taxon>
    </lineage>
</organism>
<protein>
    <submittedName>
        <fullName evidence="1">Uncharacterized protein</fullName>
    </submittedName>
</protein>
<accession>A0ABP0WV28</accession>
<reference evidence="1" key="1">
    <citation type="submission" date="2024-02" db="EMBL/GenBank/DDBJ databases">
        <authorList>
            <consortium name="ELIXIR-Norway"/>
            <consortium name="Elixir Norway"/>
        </authorList>
    </citation>
    <scope>NUCLEOTIDE SEQUENCE</scope>
</reference>